<dbReference type="Proteomes" id="UP000192511">
    <property type="component" value="Unassembled WGS sequence"/>
</dbReference>
<dbReference type="GO" id="GO:0033592">
    <property type="term" value="F:RNA strand annealing activity"/>
    <property type="evidence" value="ECO:0007669"/>
    <property type="project" value="InterPro"/>
</dbReference>
<dbReference type="Pfam" id="PF04352">
    <property type="entry name" value="ProQ"/>
    <property type="match status" value="1"/>
</dbReference>
<evidence type="ECO:0000256" key="1">
    <source>
        <dbReference type="ARBA" id="ARBA00022490"/>
    </source>
</evidence>
<organism evidence="5 6">
    <name type="scientific">Legionella anisa</name>
    <dbReference type="NCBI Taxonomy" id="28082"/>
    <lineage>
        <taxon>Bacteria</taxon>
        <taxon>Pseudomonadati</taxon>
        <taxon>Pseudomonadota</taxon>
        <taxon>Gammaproteobacteria</taxon>
        <taxon>Legionellales</taxon>
        <taxon>Legionellaceae</taxon>
        <taxon>Legionella</taxon>
    </lineage>
</organism>
<evidence type="ECO:0000259" key="4">
    <source>
        <dbReference type="SMART" id="SM00945"/>
    </source>
</evidence>
<dbReference type="GO" id="GO:0010608">
    <property type="term" value="P:post-transcriptional regulation of gene expression"/>
    <property type="evidence" value="ECO:0007669"/>
    <property type="project" value="InterPro"/>
</dbReference>
<gene>
    <name evidence="5" type="ORF">A6J39_011285</name>
</gene>
<dbReference type="PANTHER" id="PTHR38106:SF1">
    <property type="entry name" value="RNA CHAPERONE PROQ"/>
    <property type="match status" value="1"/>
</dbReference>
<dbReference type="AlphaFoldDB" id="A0AAX0WSZ2"/>
<evidence type="ECO:0000313" key="6">
    <source>
        <dbReference type="Proteomes" id="UP000192511"/>
    </source>
</evidence>
<dbReference type="SMART" id="SM00945">
    <property type="entry name" value="ProQ"/>
    <property type="match status" value="1"/>
</dbReference>
<dbReference type="EMBL" id="NBTX02000004">
    <property type="protein sequence ID" value="PNL61742.1"/>
    <property type="molecule type" value="Genomic_DNA"/>
</dbReference>
<dbReference type="GO" id="GO:0005829">
    <property type="term" value="C:cytosol"/>
    <property type="evidence" value="ECO:0007669"/>
    <property type="project" value="TreeGrafter"/>
</dbReference>
<keyword evidence="3" id="KW-0143">Chaperone</keyword>
<protein>
    <submittedName>
        <fullName evidence="5">Protein convertase</fullName>
    </submittedName>
</protein>
<reference evidence="5" key="1">
    <citation type="submission" date="2017-12" db="EMBL/GenBank/DDBJ databases">
        <title>FDA dAtabase for Regulatory Grade micrObial Sequences (FDA-ARGOS): Supporting development and validation of Infectious Disease Dx tests.</title>
        <authorList>
            <person name="Kerrigan L."/>
            <person name="Tallon L.J."/>
            <person name="Sadzewicz L."/>
            <person name="Sengamalay N."/>
            <person name="Ott S."/>
            <person name="Godinez A."/>
            <person name="Nagaraj S."/>
            <person name="Vavikolanu K."/>
            <person name="Vyas G."/>
            <person name="Nadendla S."/>
            <person name="Aluvathingal J."/>
            <person name="Sichtig H."/>
        </authorList>
    </citation>
    <scope>NUCLEOTIDE SEQUENCE [LARGE SCALE GENOMIC DNA]</scope>
    <source>
        <strain evidence="5">FDAARGOS_200</strain>
    </source>
</reference>
<evidence type="ECO:0000256" key="2">
    <source>
        <dbReference type="ARBA" id="ARBA00022884"/>
    </source>
</evidence>
<dbReference type="GO" id="GO:0034057">
    <property type="term" value="F:RNA strand-exchange activity"/>
    <property type="evidence" value="ECO:0007669"/>
    <property type="project" value="InterPro"/>
</dbReference>
<comment type="caution">
    <text evidence="5">The sequence shown here is derived from an EMBL/GenBank/DDBJ whole genome shotgun (WGS) entry which is preliminary data.</text>
</comment>
<dbReference type="InterPro" id="IPR023529">
    <property type="entry name" value="ProQ"/>
</dbReference>
<keyword evidence="2" id="KW-0694">RNA-binding</keyword>
<dbReference type="Gene3D" id="1.10.1710.10">
    <property type="entry name" value="ProQ/FinO domain"/>
    <property type="match status" value="1"/>
</dbReference>
<dbReference type="InterPro" id="IPR016103">
    <property type="entry name" value="ProQ/FinO"/>
</dbReference>
<dbReference type="InterPro" id="IPR036442">
    <property type="entry name" value="ProQ/FinO_sf"/>
</dbReference>
<proteinExistence type="predicted"/>
<evidence type="ECO:0000313" key="5">
    <source>
        <dbReference type="EMBL" id="PNL61742.1"/>
    </source>
</evidence>
<keyword evidence="1" id="KW-0963">Cytoplasm</keyword>
<keyword evidence="6" id="KW-1185">Reference proteome</keyword>
<dbReference type="PANTHER" id="PTHR38106">
    <property type="entry name" value="RNA CHAPERONE PROQ"/>
    <property type="match status" value="1"/>
</dbReference>
<accession>A0AAX0WSZ2</accession>
<dbReference type="SUPFAM" id="SSF48657">
    <property type="entry name" value="FinO-like"/>
    <property type="match status" value="1"/>
</dbReference>
<feature type="domain" description="ProQ/FinO" evidence="4">
    <location>
        <begin position="5"/>
        <end position="126"/>
    </location>
</feature>
<name>A0AAX0WSZ2_9GAMM</name>
<sequence length="127" mass="14791">MMDKQPLTAVKKDRLHVIDWLIEHFPNAFFKKGNQIKPLKIGIFDDIIDFYERLDSPPFSKKSLREALSYYSASPAYLNCQKENAARIDIYGNEVDTVTQEQAKYAHQRYLERYNKKSSEKKNGSPG</sequence>
<evidence type="ECO:0000256" key="3">
    <source>
        <dbReference type="ARBA" id="ARBA00023186"/>
    </source>
</evidence>